<evidence type="ECO:0000313" key="2">
    <source>
        <dbReference type="EMBL" id="MDA0635535.1"/>
    </source>
</evidence>
<gene>
    <name evidence="2" type="ORF">OUY22_19120</name>
</gene>
<feature type="transmembrane region" description="Helical" evidence="1">
    <location>
        <begin position="51"/>
        <end position="68"/>
    </location>
</feature>
<keyword evidence="1" id="KW-0472">Membrane</keyword>
<comment type="caution">
    <text evidence="2">The sequence shown here is derived from an EMBL/GenBank/DDBJ whole genome shotgun (WGS) entry which is preliminary data.</text>
</comment>
<name>A0ABT4SEY1_9ACTN</name>
<keyword evidence="1" id="KW-1133">Transmembrane helix</keyword>
<sequence length="311" mass="33727">MRAIKEFRGSTPEMTDEAAAAARARLMTAVHEPEVAEKPAATRARRLGRRIVVAAALALAVGGAAVVFRDQPGLAPVAGVAELGERAARAAEDDPAPAPGPGQWLYTKELQLAGVEADVDRDRRETWERWTSVDGKRSAWYQDGTLMFQGGALFDPAELAEPPVTPAGTIARIEAAILDEDRRGPQELDGHVPPEILFRQINQFVSDQWLAPHVRAAIFRALPAIKGIEVRPDVPVADGRRGVAFSLIDTGARVSLVLDPRTFRYLGTNATRLRDWTYEDTNGEKVTYRAGGVSMTAHLEAKIVNGPGQRS</sequence>
<protein>
    <submittedName>
        <fullName evidence="2">CU044_5270 family protein</fullName>
    </submittedName>
</protein>
<dbReference type="RefSeq" id="WP_270156382.1">
    <property type="nucleotide sequence ID" value="NZ_JAPNNL010000073.1"/>
</dbReference>
<organism evidence="2 3">
    <name type="scientific">Nonomuraea corallina</name>
    <dbReference type="NCBI Taxonomy" id="2989783"/>
    <lineage>
        <taxon>Bacteria</taxon>
        <taxon>Bacillati</taxon>
        <taxon>Actinomycetota</taxon>
        <taxon>Actinomycetes</taxon>
        <taxon>Streptosporangiales</taxon>
        <taxon>Streptosporangiaceae</taxon>
        <taxon>Nonomuraea</taxon>
    </lineage>
</organism>
<evidence type="ECO:0000313" key="3">
    <source>
        <dbReference type="Proteomes" id="UP001144036"/>
    </source>
</evidence>
<dbReference type="NCBIfam" id="NF038083">
    <property type="entry name" value="CU044_5270_fam"/>
    <property type="match status" value="1"/>
</dbReference>
<dbReference type="InterPro" id="IPR047789">
    <property type="entry name" value="CU044_5270-like"/>
</dbReference>
<dbReference type="Proteomes" id="UP001144036">
    <property type="component" value="Unassembled WGS sequence"/>
</dbReference>
<keyword evidence="1" id="KW-0812">Transmembrane</keyword>
<reference evidence="2" key="1">
    <citation type="submission" date="2022-11" db="EMBL/GenBank/DDBJ databases">
        <title>Nonomuraea corallina sp. nov., a new species of the genus Nonomuraea isolated from sea side sediment in Thai sea.</title>
        <authorList>
            <person name="Ngamcharungchit C."/>
            <person name="Matsumoto A."/>
            <person name="Suriyachadkun C."/>
            <person name="Panbangred W."/>
            <person name="Inahashi Y."/>
            <person name="Intra B."/>
        </authorList>
    </citation>
    <scope>NUCLEOTIDE SEQUENCE</scope>
    <source>
        <strain evidence="2">MCN248</strain>
    </source>
</reference>
<evidence type="ECO:0000256" key="1">
    <source>
        <dbReference type="SAM" id="Phobius"/>
    </source>
</evidence>
<dbReference type="EMBL" id="JAPNNL010000073">
    <property type="protein sequence ID" value="MDA0635535.1"/>
    <property type="molecule type" value="Genomic_DNA"/>
</dbReference>
<proteinExistence type="predicted"/>
<accession>A0ABT4SEY1</accession>
<keyword evidence="3" id="KW-1185">Reference proteome</keyword>